<proteinExistence type="predicted"/>
<evidence type="ECO:0000313" key="2">
    <source>
        <dbReference type="Proteomes" id="UP001597192"/>
    </source>
</evidence>
<reference evidence="2" key="1">
    <citation type="journal article" date="2019" name="Int. J. Syst. Evol. Microbiol.">
        <title>The Global Catalogue of Microorganisms (GCM) 10K type strain sequencing project: providing services to taxonomists for standard genome sequencing and annotation.</title>
        <authorList>
            <consortium name="The Broad Institute Genomics Platform"/>
            <consortium name="The Broad Institute Genome Sequencing Center for Infectious Disease"/>
            <person name="Wu L."/>
            <person name="Ma J."/>
        </authorList>
    </citation>
    <scope>NUCLEOTIDE SEQUENCE [LARGE SCALE GENOMIC DNA]</scope>
    <source>
        <strain evidence="2">CCM 8947</strain>
    </source>
</reference>
<dbReference type="Proteomes" id="UP001597192">
    <property type="component" value="Unassembled WGS sequence"/>
</dbReference>
<accession>A0ABW4CKS6</accession>
<evidence type="ECO:0000313" key="1">
    <source>
        <dbReference type="EMBL" id="MFD1431512.1"/>
    </source>
</evidence>
<dbReference type="EMBL" id="JBHTOG010000008">
    <property type="protein sequence ID" value="MFD1431512.1"/>
    <property type="molecule type" value="Genomic_DNA"/>
</dbReference>
<organism evidence="1 2">
    <name type="scientific">Lacticaseibacillus yichunensis</name>
    <dbReference type="NCBI Taxonomy" id="2486015"/>
    <lineage>
        <taxon>Bacteria</taxon>
        <taxon>Bacillati</taxon>
        <taxon>Bacillota</taxon>
        <taxon>Bacilli</taxon>
        <taxon>Lactobacillales</taxon>
        <taxon>Lactobacillaceae</taxon>
        <taxon>Lacticaseibacillus</taxon>
    </lineage>
</organism>
<sequence>MNDQTLVELAILTTQQQYGASSTYLTDTLYIPVGAVLRGHAQLTAKQREKLRFLFTDYEWMLAQKIAVLAASDPDIRNVAWRYQDAKLQIAKKWLTSPLLATSYSKQPRANGTVSVHLQLRLQYGDHGLEDILDFVVSSQEAKQLQNDKLDLLTWTNQQIADNASSK</sequence>
<comment type="caution">
    <text evidence="1">The sequence shown here is derived from an EMBL/GenBank/DDBJ whole genome shotgun (WGS) entry which is preliminary data.</text>
</comment>
<protein>
    <submittedName>
        <fullName evidence="1">Uncharacterized protein</fullName>
    </submittedName>
</protein>
<dbReference type="RefSeq" id="WP_125696934.1">
    <property type="nucleotide sequence ID" value="NZ_JBHTOG010000008.1"/>
</dbReference>
<gene>
    <name evidence="1" type="ORF">ACFQ47_02270</name>
</gene>
<keyword evidence="2" id="KW-1185">Reference proteome</keyword>
<name>A0ABW4CKS6_9LACO</name>